<reference evidence="3 4" key="1">
    <citation type="journal article" date="2016" name="Genome Biol. Evol.">
        <title>Gene Family Evolution Reflects Adaptation to Soil Environmental Stressors in the Genome of the Collembolan Orchesella cincta.</title>
        <authorList>
            <person name="Faddeeva-Vakhrusheva A."/>
            <person name="Derks M.F."/>
            <person name="Anvar S.Y."/>
            <person name="Agamennone V."/>
            <person name="Suring W."/>
            <person name="Smit S."/>
            <person name="van Straalen N.M."/>
            <person name="Roelofs D."/>
        </authorList>
    </citation>
    <scope>NUCLEOTIDE SEQUENCE [LARGE SCALE GENOMIC DNA]</scope>
    <source>
        <tissue evidence="3">Mixed pool</tissue>
    </source>
</reference>
<dbReference type="PROSITE" id="PS51257">
    <property type="entry name" value="PROKAR_LIPOPROTEIN"/>
    <property type="match status" value="1"/>
</dbReference>
<feature type="chain" id="PRO_5008904328" evidence="1">
    <location>
        <begin position="29"/>
        <end position="181"/>
    </location>
</feature>
<dbReference type="InterPro" id="IPR016186">
    <property type="entry name" value="C-type_lectin-like/link_sf"/>
</dbReference>
<dbReference type="EMBL" id="LJIJ01000765">
    <property type="protein sequence ID" value="ODM94700.1"/>
    <property type="molecule type" value="Genomic_DNA"/>
</dbReference>
<evidence type="ECO:0000313" key="3">
    <source>
        <dbReference type="EMBL" id="ODM94700.1"/>
    </source>
</evidence>
<dbReference type="Gene3D" id="3.10.100.10">
    <property type="entry name" value="Mannose-Binding Protein A, subunit A"/>
    <property type="match status" value="1"/>
</dbReference>
<dbReference type="InterPro" id="IPR016187">
    <property type="entry name" value="CTDL_fold"/>
</dbReference>
<dbReference type="Pfam" id="PF00059">
    <property type="entry name" value="Lectin_C"/>
    <property type="match status" value="1"/>
</dbReference>
<keyword evidence="4" id="KW-1185">Reference proteome</keyword>
<dbReference type="Proteomes" id="UP000094527">
    <property type="component" value="Unassembled WGS sequence"/>
</dbReference>
<dbReference type="AlphaFoldDB" id="A0A1D2MNN7"/>
<sequence length="181" mass="20451">MERLIRSLIFFVIVTILSIGSSCPSSLASPTTAKTGIKAHNKTRADPGDKYFPSINNGQWNQGKRDCRNQDYLGLAEIKDADELDLIKRVLEDNGDIASTYWVGAKYVPSLKKFRWTETSELVGDWLDGEWEEGYPGGFMNAQTALQLKYTRDGEWKFRTGVTSHNARYLCEGNESSRNRS</sequence>
<comment type="caution">
    <text evidence="3">The sequence shown here is derived from an EMBL/GenBank/DDBJ whole genome shotgun (WGS) entry which is preliminary data.</text>
</comment>
<keyword evidence="1" id="KW-0732">Signal</keyword>
<organism evidence="3 4">
    <name type="scientific">Orchesella cincta</name>
    <name type="common">Springtail</name>
    <name type="synonym">Podura cincta</name>
    <dbReference type="NCBI Taxonomy" id="48709"/>
    <lineage>
        <taxon>Eukaryota</taxon>
        <taxon>Metazoa</taxon>
        <taxon>Ecdysozoa</taxon>
        <taxon>Arthropoda</taxon>
        <taxon>Hexapoda</taxon>
        <taxon>Collembola</taxon>
        <taxon>Entomobryomorpha</taxon>
        <taxon>Entomobryoidea</taxon>
        <taxon>Orchesellidae</taxon>
        <taxon>Orchesellinae</taxon>
        <taxon>Orchesella</taxon>
    </lineage>
</organism>
<feature type="signal peptide" evidence="1">
    <location>
        <begin position="1"/>
        <end position="28"/>
    </location>
</feature>
<gene>
    <name evidence="3" type="ORF">Ocin01_11987</name>
</gene>
<accession>A0A1D2MNN7</accession>
<name>A0A1D2MNN7_ORCCI</name>
<keyword evidence="3" id="KW-0675">Receptor</keyword>
<dbReference type="PROSITE" id="PS50041">
    <property type="entry name" value="C_TYPE_LECTIN_2"/>
    <property type="match status" value="1"/>
</dbReference>
<evidence type="ECO:0000313" key="4">
    <source>
        <dbReference type="Proteomes" id="UP000094527"/>
    </source>
</evidence>
<protein>
    <submittedName>
        <fullName evidence="3">Macrophage mannose receptor 1</fullName>
    </submittedName>
</protein>
<evidence type="ECO:0000259" key="2">
    <source>
        <dbReference type="PROSITE" id="PS50041"/>
    </source>
</evidence>
<evidence type="ECO:0000256" key="1">
    <source>
        <dbReference type="SAM" id="SignalP"/>
    </source>
</evidence>
<feature type="domain" description="C-type lectin" evidence="2">
    <location>
        <begin position="51"/>
        <end position="157"/>
    </location>
</feature>
<dbReference type="InterPro" id="IPR001304">
    <property type="entry name" value="C-type_lectin-like"/>
</dbReference>
<dbReference type="SUPFAM" id="SSF56436">
    <property type="entry name" value="C-type lectin-like"/>
    <property type="match status" value="1"/>
</dbReference>
<proteinExistence type="predicted"/>
<dbReference type="CDD" id="cd00037">
    <property type="entry name" value="CLECT"/>
    <property type="match status" value="1"/>
</dbReference>